<sequence length="74" mass="8472">MNRAGLYYCYQPGLKIEKSTFKRNIKYREGKEKKGNLQAGPLMLWGGSRNLCKRTSMAEPTDKSKGGVNWQNPF</sequence>
<dbReference type="Proteomes" id="UP000037696">
    <property type="component" value="Unassembled WGS sequence"/>
</dbReference>
<name>A0A0M9W9C6_9EURO</name>
<dbReference type="EMBL" id="LHQQ01000560">
    <property type="protein sequence ID" value="KOS36235.1"/>
    <property type="molecule type" value="Genomic_DNA"/>
</dbReference>
<organism evidence="1 2">
    <name type="scientific">Penicillium nordicum</name>
    <dbReference type="NCBI Taxonomy" id="229535"/>
    <lineage>
        <taxon>Eukaryota</taxon>
        <taxon>Fungi</taxon>
        <taxon>Dikarya</taxon>
        <taxon>Ascomycota</taxon>
        <taxon>Pezizomycotina</taxon>
        <taxon>Eurotiomycetes</taxon>
        <taxon>Eurotiomycetidae</taxon>
        <taxon>Eurotiales</taxon>
        <taxon>Aspergillaceae</taxon>
        <taxon>Penicillium</taxon>
    </lineage>
</organism>
<gene>
    <name evidence="1" type="ORF">ACN38_g13041</name>
</gene>
<proteinExistence type="predicted"/>
<accession>A0A0M9W9C6</accession>
<dbReference type="AlphaFoldDB" id="A0A0M9W9C6"/>
<comment type="caution">
    <text evidence="1">The sequence shown here is derived from an EMBL/GenBank/DDBJ whole genome shotgun (WGS) entry which is preliminary data.</text>
</comment>
<reference evidence="1 2" key="1">
    <citation type="submission" date="2015-08" db="EMBL/GenBank/DDBJ databases">
        <title>Genome sequencing of Penicillium nordicum.</title>
        <authorList>
            <person name="Nguyen H.D."/>
            <person name="Seifert K.A."/>
        </authorList>
    </citation>
    <scope>NUCLEOTIDE SEQUENCE [LARGE SCALE GENOMIC DNA]</scope>
    <source>
        <strain evidence="1 2">DAOMC 185683</strain>
    </source>
</reference>
<keyword evidence="2" id="KW-1185">Reference proteome</keyword>
<protein>
    <submittedName>
        <fullName evidence="1">Uncharacterized protein</fullName>
    </submittedName>
</protein>
<evidence type="ECO:0000313" key="1">
    <source>
        <dbReference type="EMBL" id="KOS36235.1"/>
    </source>
</evidence>
<evidence type="ECO:0000313" key="2">
    <source>
        <dbReference type="Proteomes" id="UP000037696"/>
    </source>
</evidence>